<gene>
    <name evidence="2" type="primary">71</name>
    <name evidence="2" type="ORF">HCTV2_71</name>
</gene>
<protein>
    <submittedName>
        <fullName evidence="2">Uncharacterized protein</fullName>
    </submittedName>
</protein>
<dbReference type="EMBL" id="KC292028">
    <property type="protein sequence ID" value="AGM11840.1"/>
    <property type="molecule type" value="Genomic_DNA"/>
</dbReference>
<feature type="region of interest" description="Disordered" evidence="1">
    <location>
        <begin position="1"/>
        <end position="37"/>
    </location>
</feature>
<evidence type="ECO:0000256" key="1">
    <source>
        <dbReference type="SAM" id="MobiDB-lite"/>
    </source>
</evidence>
<dbReference type="KEGG" id="vg:16193684"/>
<reference evidence="2 3" key="1">
    <citation type="submission" date="2012-12" db="EMBL/GenBank/DDBJ databases">
        <authorList>
            <person name="Sencilo A."/>
            <person name="Jacobs-Sera D."/>
            <person name="Russell D.A."/>
            <person name="Ko C."/>
            <person name="Bowman C.A."/>
            <person name="Atanasova N."/>
            <person name="Osterlund E."/>
            <person name="Oksanen H.M."/>
            <person name="Bamford D.H."/>
            <person name="Hatfull G.F."/>
            <person name="Roine E."/>
            <person name="Hendrix R.W."/>
        </authorList>
    </citation>
    <scope>NUCLEOTIDE SEQUENCE [LARGE SCALE GENOMIC DNA]</scope>
</reference>
<accession>R4TA73</accession>
<dbReference type="Proteomes" id="UP000204143">
    <property type="component" value="Segment"/>
</dbReference>
<proteinExistence type="predicted"/>
<evidence type="ECO:0000313" key="2">
    <source>
        <dbReference type="EMBL" id="AGM11840.1"/>
    </source>
</evidence>
<sequence length="139" mass="15429">MSNMTSENGGEQEDSSENDSEQYPGHLAGNRVEDTQEDGKHLRVVARTPHEAQASRIAAIGKTVAEVNDCPPDDPVYVCVYESTLDERFGAKWQNWQGAYLAFMVGNYGLQTYSFPATRLAKAEDRPAEKWKQAAEGDE</sequence>
<name>R4TA73_9CAUD</name>
<dbReference type="GeneID" id="16193684"/>
<feature type="compositionally biased region" description="Acidic residues" evidence="1">
    <location>
        <begin position="10"/>
        <end position="20"/>
    </location>
</feature>
<dbReference type="RefSeq" id="YP_008058433.1">
    <property type="nucleotide sequence ID" value="NC_021319.1"/>
</dbReference>
<keyword evidence="3" id="KW-1185">Reference proteome</keyword>
<organism evidence="2 3">
    <name type="scientific">Haloarcula californiae tailed virus 2</name>
    <dbReference type="NCBI Taxonomy" id="1273747"/>
    <lineage>
        <taxon>Viruses</taxon>
        <taxon>Duplodnaviria</taxon>
        <taxon>Heunggongvirae</taxon>
        <taxon>Uroviricota</taxon>
        <taxon>Caudoviricetes</taxon>
        <taxon>Saparoviridae</taxon>
        <taxon>Samsavirus</taxon>
        <taxon>Samsavirus crystalli</taxon>
        <taxon>Samsavirus HCTV2</taxon>
    </lineage>
</organism>
<evidence type="ECO:0000313" key="3">
    <source>
        <dbReference type="Proteomes" id="UP000204143"/>
    </source>
</evidence>